<name>D1YYK9_METPS</name>
<dbReference type="KEGG" id="mpd:MCP_1459"/>
<reference evidence="1 2" key="2">
    <citation type="journal article" date="2008" name="Int. J. Syst. Evol. Microbiol.">
        <title>Methanocella paludicola gen. nov., sp. nov., a methane-producing archaeon, the first isolate of the lineage 'Rice Cluster I', and proposal of the new archaeal order Methanocellales ord. nov.</title>
        <authorList>
            <person name="Sakai S."/>
            <person name="Imachi H."/>
            <person name="Hanada S."/>
            <person name="Ohashi A."/>
            <person name="Harada H."/>
            <person name="Kamagata Y."/>
        </authorList>
    </citation>
    <scope>NUCLEOTIDE SEQUENCE [LARGE SCALE GENOMIC DNA]</scope>
    <source>
        <strain evidence="2">DSM 17711 / JCM 13418 / NBRC 101707 / SANAE</strain>
    </source>
</reference>
<evidence type="ECO:0008006" key="3">
    <source>
        <dbReference type="Google" id="ProtNLM"/>
    </source>
</evidence>
<accession>D1YYK9</accession>
<protein>
    <recommendedName>
        <fullName evidence="3">Next to BRCA1 central domain-containing protein</fullName>
    </recommendedName>
</protein>
<dbReference type="InterPro" id="IPR011047">
    <property type="entry name" value="Quinoprotein_ADH-like_sf"/>
</dbReference>
<dbReference type="GeneID" id="8682999"/>
<reference evidence="1 2" key="1">
    <citation type="journal article" date="2007" name="Appl. Environ. Microbiol.">
        <title>Isolation of key methanogens for global methane emission from rice paddy fields: a novel isolate affiliated with the clone cluster rice cluster I.</title>
        <authorList>
            <person name="Sakai S."/>
            <person name="Imachi H."/>
            <person name="Sekiguchi Y."/>
            <person name="Ohashi A."/>
            <person name="Harada H."/>
            <person name="Kamagata Y."/>
        </authorList>
    </citation>
    <scope>NUCLEOTIDE SEQUENCE [LARGE SCALE GENOMIC DNA]</scope>
    <source>
        <strain evidence="2">DSM 17711 / JCM 13418 / NBRC 101707 / SANAE</strain>
    </source>
</reference>
<gene>
    <name evidence="1" type="ordered locus">MCP_1459</name>
</gene>
<dbReference type="eggNOG" id="arCOG02559">
    <property type="taxonomic scope" value="Archaea"/>
</dbReference>
<dbReference type="EMBL" id="AP011532">
    <property type="protein sequence ID" value="BAI61531.1"/>
    <property type="molecule type" value="Genomic_DNA"/>
</dbReference>
<dbReference type="Proteomes" id="UP000001882">
    <property type="component" value="Chromosome"/>
</dbReference>
<dbReference type="PATRIC" id="fig|304371.9.peg.1496"/>
<dbReference type="RefSeq" id="WP_012900210.1">
    <property type="nucleotide sequence ID" value="NC_013665.1"/>
</dbReference>
<reference evidence="2" key="3">
    <citation type="journal article" date="2011" name="PLoS ONE">
        <title>Genome sequence of a mesophilic hydrogenotrophic methanogen Methanocella paludicola, the first cultivated representative of the order Methanocellales.</title>
        <authorList>
            <person name="Sakai S."/>
            <person name="Takaki Y."/>
            <person name="Shimamura S."/>
            <person name="Sekine M."/>
            <person name="Tajima T."/>
            <person name="Kosugi H."/>
            <person name="Ichikawa N."/>
            <person name="Tasumi E."/>
            <person name="Hiraki A.T."/>
            <person name="Shimizu A."/>
            <person name="Kato Y."/>
            <person name="Nishiko R."/>
            <person name="Mori K."/>
            <person name="Fujita N."/>
            <person name="Imachi H."/>
            <person name="Takai K."/>
        </authorList>
    </citation>
    <scope>NUCLEOTIDE SEQUENCE [LARGE SCALE GENOMIC DNA]</scope>
    <source>
        <strain evidence="2">DSM 17711 / JCM 13418 / NBRC 101707 / SANAE</strain>
    </source>
</reference>
<evidence type="ECO:0000313" key="2">
    <source>
        <dbReference type="Proteomes" id="UP000001882"/>
    </source>
</evidence>
<keyword evidence="2" id="KW-1185">Reference proteome</keyword>
<organism evidence="1 2">
    <name type="scientific">Methanocella paludicola (strain DSM 17711 / JCM 13418 / NBRC 101707 / SANAE)</name>
    <dbReference type="NCBI Taxonomy" id="304371"/>
    <lineage>
        <taxon>Archaea</taxon>
        <taxon>Methanobacteriati</taxon>
        <taxon>Methanobacteriota</taxon>
        <taxon>Stenosarchaea group</taxon>
        <taxon>Methanomicrobia</taxon>
        <taxon>Methanocellales</taxon>
        <taxon>Methanocellaceae</taxon>
        <taxon>Methanocella</taxon>
    </lineage>
</organism>
<dbReference type="SUPFAM" id="SSF50998">
    <property type="entry name" value="Quinoprotein alcohol dehydrogenase-like"/>
    <property type="match status" value="1"/>
</dbReference>
<dbReference type="InterPro" id="IPR013783">
    <property type="entry name" value="Ig-like_fold"/>
</dbReference>
<dbReference type="PROSITE" id="PS51257">
    <property type="entry name" value="PROKAR_LIPOPROTEIN"/>
    <property type="match status" value="1"/>
</dbReference>
<dbReference type="InParanoid" id="D1YYK9"/>
<dbReference type="Gene3D" id="2.60.40.10">
    <property type="entry name" value="Immunoglobulins"/>
    <property type="match status" value="1"/>
</dbReference>
<dbReference type="PANTHER" id="PTHR42754">
    <property type="entry name" value="ENDOGLUCANASE"/>
    <property type="match status" value="1"/>
</dbReference>
<dbReference type="eggNOG" id="arCOG04400">
    <property type="taxonomic scope" value="Archaea"/>
</dbReference>
<dbReference type="STRING" id="304371.MCP_1459"/>
<dbReference type="PANTHER" id="PTHR42754:SF1">
    <property type="entry name" value="LIPOPROTEIN"/>
    <property type="match status" value="1"/>
</dbReference>
<proteinExistence type="predicted"/>
<evidence type="ECO:0000313" key="1">
    <source>
        <dbReference type="EMBL" id="BAI61531.1"/>
    </source>
</evidence>
<dbReference type="OrthoDB" id="98274at2157"/>
<dbReference type="AlphaFoldDB" id="D1YYK9"/>
<sequence length="546" mass="58706">MFDKAMKYCIFTLVLLTVLITMACTPSIAASAPATVLENHYGGAADQVAHQVWQTSDKGFIIVGTGPDTSGTGKNMILVKTDPFSNVVWSKNIGGTYGYSVRQTGDGGFIATGAHGDNLYLVKTDASGNKLWEKDFVNSTGQSEGFSIQQTGDGGYIIVGEVTASTGKWEMYLLKTDAGGKVQWDAYYGSADADVRTYSVWITSDGGYVVGGYIKGGNNEKPFILKADANGNITWARSYEGPGTRDTFLSDWFGIQQTRDGGYIYAGARSGYMYLLKTDASGNRQWDRNYGINGANAVQQTWDDGYILAGSHKDTGGVISAYVVRTDAGGNKLWDNMYKGIGYAEANSVIQIGTGAYVFAGSTKADQNSNNNIYFIEIGKDMTPVPNAKLVSDTIPAQMEAGHTYNVQVTFENTGTMPWTYQDNTAFGYSGDAAKFGLTGANQTIQIGRVIRPGQSETFTFTMTASDEIGTYNPMFQMMWEGHNVFGALDNKTVVVMNSTGPSVTIPASAKTSDGSLPCLPALALPLLVVSIVTVSWTIRKKKGEQ</sequence>